<comment type="caution">
    <text evidence="8">The sequence shown here is derived from an EMBL/GenBank/DDBJ whole genome shotgun (WGS) entry which is preliminary data.</text>
</comment>
<dbReference type="Gene3D" id="3.30.870.10">
    <property type="entry name" value="Endonuclease Chain A"/>
    <property type="match status" value="2"/>
</dbReference>
<evidence type="ECO:0000259" key="7">
    <source>
        <dbReference type="Pfam" id="PF13091"/>
    </source>
</evidence>
<dbReference type="InterPro" id="IPR051406">
    <property type="entry name" value="PLD_domain"/>
</dbReference>
<dbReference type="AlphaFoldDB" id="A0A1Q8ESH4"/>
<dbReference type="GO" id="GO:0004630">
    <property type="term" value="F:phospholipase D activity"/>
    <property type="evidence" value="ECO:0007669"/>
    <property type="project" value="UniProtKB-EC"/>
</dbReference>
<reference evidence="8 9" key="1">
    <citation type="submission" date="2016-12" db="EMBL/GenBank/DDBJ databases">
        <authorList>
            <person name="Song W.-J."/>
            <person name="Kurnit D.M."/>
        </authorList>
    </citation>
    <scope>NUCLEOTIDE SEQUENCE [LARGE SCALE GENOMIC DNA]</scope>
    <source>
        <strain evidence="8 9">PCL1601</strain>
    </source>
</reference>
<organism evidence="8 9">
    <name type="scientific">Pseudomonas chlororaphis</name>
    <dbReference type="NCBI Taxonomy" id="587753"/>
    <lineage>
        <taxon>Bacteria</taxon>
        <taxon>Pseudomonadati</taxon>
        <taxon>Pseudomonadota</taxon>
        <taxon>Gammaproteobacteria</taxon>
        <taxon>Pseudomonadales</taxon>
        <taxon>Pseudomonadaceae</taxon>
        <taxon>Pseudomonas</taxon>
    </lineage>
</organism>
<proteinExistence type="inferred from homology"/>
<dbReference type="InterPro" id="IPR025202">
    <property type="entry name" value="PLD-like_dom"/>
</dbReference>
<evidence type="ECO:0000256" key="4">
    <source>
        <dbReference type="ARBA" id="ARBA00022801"/>
    </source>
</evidence>
<dbReference type="EC" id="3.1.4.4" evidence="3"/>
<gene>
    <name evidence="8" type="ORF">BTN82_12235</name>
</gene>
<keyword evidence="5" id="KW-0442">Lipid degradation</keyword>
<evidence type="ECO:0000256" key="2">
    <source>
        <dbReference type="ARBA" id="ARBA00008664"/>
    </source>
</evidence>
<dbReference type="OrthoDB" id="9789376at2"/>
<dbReference type="SUPFAM" id="SSF56024">
    <property type="entry name" value="Phospholipase D/nuclease"/>
    <property type="match status" value="2"/>
</dbReference>
<dbReference type="PANTHER" id="PTHR43856:SF1">
    <property type="entry name" value="MITOCHONDRIAL CARDIOLIPIN HYDROLASE"/>
    <property type="match status" value="1"/>
</dbReference>
<protein>
    <recommendedName>
        <fullName evidence="3">phospholipase D</fullName>
        <ecNumber evidence="3">3.1.4.4</ecNumber>
    </recommendedName>
</protein>
<dbReference type="GO" id="GO:0016891">
    <property type="term" value="F:RNA endonuclease activity producing 5'-phosphomonoesters, hydrolytic mechanism"/>
    <property type="evidence" value="ECO:0007669"/>
    <property type="project" value="TreeGrafter"/>
</dbReference>
<keyword evidence="6" id="KW-0443">Lipid metabolism</keyword>
<name>A0A1Q8ESH4_9PSED</name>
<dbReference type="GO" id="GO:0016042">
    <property type="term" value="P:lipid catabolic process"/>
    <property type="evidence" value="ECO:0007669"/>
    <property type="project" value="UniProtKB-KW"/>
</dbReference>
<dbReference type="PANTHER" id="PTHR43856">
    <property type="entry name" value="CARDIOLIPIN HYDROLASE"/>
    <property type="match status" value="1"/>
</dbReference>
<sequence>MADFYNTQTLDGFTMKLWRGERMCLIGFDVEKPPADLVGFALEYKPPGAEDFTPLPNRIAFEYDAPAHDAVDGQRKFSSLQAPFQKFRWVHVPHEAEPGTFVYRGRMMHMADDGQLAPGTTIELAIDLDPTSYEGILDIGFTRGFTSSQAFLDRVPAGVKADVYGKRLIPSKSKDGLDHPKTETAMYQWLGFEAVSMIFAVLDEVLQQPDTTLDVFAYDLNEPDILARLEKLDKRLRIVIDDAGDHAAADSCETRAANRLTVSAGADRVRRSHFNGLQHHKVLIARRNGTPYQVLCGSTNFSFRGCYVQNNNALLFKHPEVADLFGRVFEAGFNDPKHFAASDLAQKWHVIETATATAPGPRLHFCFSPHDHSDLSLSPIGGAIDQANSSVLFNIAFLNQITSGPLYESIRRLYKRPVFNYGVSDKPSGMDVIKPDGTSAEVDFAYLAKYAPEPFRSEWSGGSGISVHNKFVVTDFNLPSAKVFTGSSNLSVSGEEKNGDHLILIEDQKIAVVYAIEALLVFDHLHFRSVMQQAFTTADGTQGKQPAPLLLKKPTVISGQPAWFAAYYVEGSQKQGDRQLFSH</sequence>
<dbReference type="EMBL" id="MSCT01000009">
    <property type="protein sequence ID" value="OLF54750.1"/>
    <property type="molecule type" value="Genomic_DNA"/>
</dbReference>
<evidence type="ECO:0000256" key="5">
    <source>
        <dbReference type="ARBA" id="ARBA00022963"/>
    </source>
</evidence>
<dbReference type="Proteomes" id="UP000185578">
    <property type="component" value="Unassembled WGS sequence"/>
</dbReference>
<evidence type="ECO:0000256" key="3">
    <source>
        <dbReference type="ARBA" id="ARBA00012027"/>
    </source>
</evidence>
<comment type="similarity">
    <text evidence="2">Belongs to the phospholipase D family.</text>
</comment>
<evidence type="ECO:0000313" key="9">
    <source>
        <dbReference type="Proteomes" id="UP000185578"/>
    </source>
</evidence>
<keyword evidence="4" id="KW-0378">Hydrolase</keyword>
<dbReference type="Pfam" id="PF13091">
    <property type="entry name" value="PLDc_2"/>
    <property type="match status" value="1"/>
</dbReference>
<evidence type="ECO:0000313" key="8">
    <source>
        <dbReference type="EMBL" id="OLF54750.1"/>
    </source>
</evidence>
<dbReference type="CDD" id="cd09173">
    <property type="entry name" value="PLDc_Nuc_like_unchar1_2"/>
    <property type="match status" value="1"/>
</dbReference>
<comment type="catalytic activity">
    <reaction evidence="1">
        <text>a 1,2-diacyl-sn-glycero-3-phosphocholine + H2O = a 1,2-diacyl-sn-glycero-3-phosphate + choline + H(+)</text>
        <dbReference type="Rhea" id="RHEA:14445"/>
        <dbReference type="ChEBI" id="CHEBI:15354"/>
        <dbReference type="ChEBI" id="CHEBI:15377"/>
        <dbReference type="ChEBI" id="CHEBI:15378"/>
        <dbReference type="ChEBI" id="CHEBI:57643"/>
        <dbReference type="ChEBI" id="CHEBI:58608"/>
        <dbReference type="EC" id="3.1.4.4"/>
    </reaction>
</comment>
<evidence type="ECO:0000256" key="6">
    <source>
        <dbReference type="ARBA" id="ARBA00023098"/>
    </source>
</evidence>
<accession>A0A1Q8ESH4</accession>
<evidence type="ECO:0000256" key="1">
    <source>
        <dbReference type="ARBA" id="ARBA00000798"/>
    </source>
</evidence>
<feature type="domain" description="Phospholipase D-like" evidence="7">
    <location>
        <begin position="204"/>
        <end position="330"/>
    </location>
</feature>
<dbReference type="RefSeq" id="WP_075119371.1">
    <property type="nucleotide sequence ID" value="NZ_MSCT01000009.1"/>
</dbReference>